<name>A0ABY3NH27_ELIMR</name>
<dbReference type="PANTHER" id="PTHR33164:SF43">
    <property type="entry name" value="HTH-TYPE TRANSCRIPTIONAL REPRESSOR YETL"/>
    <property type="match status" value="1"/>
</dbReference>
<dbReference type="Proteomes" id="UP000324513">
    <property type="component" value="Unassembled WGS sequence"/>
</dbReference>
<feature type="domain" description="HTH marR-type" evidence="1">
    <location>
        <begin position="62"/>
        <end position="195"/>
    </location>
</feature>
<accession>A0ABY3NH27</accession>
<evidence type="ECO:0000313" key="3">
    <source>
        <dbReference type="Proteomes" id="UP000324513"/>
    </source>
</evidence>
<reference evidence="2 3" key="1">
    <citation type="submission" date="2019-07" db="EMBL/GenBank/DDBJ databases">
        <title>Genomic Encyclopedia of Archaeal and Bacterial Type Strains, Phase II (KMG-II): from individual species to whole genera.</title>
        <authorList>
            <person name="Goeker M."/>
        </authorList>
    </citation>
    <scope>NUCLEOTIDE SEQUENCE [LARGE SCALE GENOMIC DNA]</scope>
    <source>
        <strain evidence="2 3">DSM 14571</strain>
    </source>
</reference>
<dbReference type="PRINTS" id="PR00598">
    <property type="entry name" value="HTHMARR"/>
</dbReference>
<keyword evidence="3" id="KW-1185">Reference proteome</keyword>
<comment type="caution">
    <text evidence="2">The sequence shown here is derived from an EMBL/GenBank/DDBJ whole genome shotgun (WGS) entry which is preliminary data.</text>
</comment>
<gene>
    <name evidence="2" type="ORF">LX74_01323</name>
</gene>
<proteinExistence type="predicted"/>
<dbReference type="EMBL" id="VNHK01000004">
    <property type="protein sequence ID" value="TYO92364.1"/>
    <property type="molecule type" value="Genomic_DNA"/>
</dbReference>
<evidence type="ECO:0000259" key="1">
    <source>
        <dbReference type="PROSITE" id="PS50995"/>
    </source>
</evidence>
<dbReference type="Gene3D" id="1.10.10.10">
    <property type="entry name" value="Winged helix-like DNA-binding domain superfamily/Winged helix DNA-binding domain"/>
    <property type="match status" value="1"/>
</dbReference>
<dbReference type="SUPFAM" id="SSF46785">
    <property type="entry name" value="Winged helix' DNA-binding domain"/>
    <property type="match status" value="1"/>
</dbReference>
<sequence>MDYTLLKDTIKLVEQFEADLQKSNQYDHNIESFKRWVADQITEEQSFTEPYWEGKENKRTPESAISTLIVHMNRYAKTYSKSAIYGSSFSTQEEFIYLINLRAFGGMTKMELIKKNIQEKPAGIQIINRLLQQGWIEQSDSSKDKRSKIIQITIQGLHTLDAQMNKIRQATQIVAGNLTRKEKMKLIELLNKLNEFHHPIFTQNIETSELLDSVIENNFKVL</sequence>
<dbReference type="PROSITE" id="PS50995">
    <property type="entry name" value="HTH_MARR_2"/>
    <property type="match status" value="1"/>
</dbReference>
<dbReference type="GO" id="GO:0003677">
    <property type="term" value="F:DNA binding"/>
    <property type="evidence" value="ECO:0007669"/>
    <property type="project" value="UniProtKB-KW"/>
</dbReference>
<keyword evidence="2" id="KW-0238">DNA-binding</keyword>
<dbReference type="InterPro" id="IPR000835">
    <property type="entry name" value="HTH_MarR-typ"/>
</dbReference>
<dbReference type="RefSeq" id="WP_065082268.1">
    <property type="nucleotide sequence ID" value="NZ_CP040516.1"/>
</dbReference>
<dbReference type="PANTHER" id="PTHR33164">
    <property type="entry name" value="TRANSCRIPTIONAL REGULATOR, MARR FAMILY"/>
    <property type="match status" value="1"/>
</dbReference>
<protein>
    <submittedName>
        <fullName evidence="2">DNA-binding MarR family transcriptional regulator</fullName>
    </submittedName>
</protein>
<dbReference type="InterPro" id="IPR036388">
    <property type="entry name" value="WH-like_DNA-bd_sf"/>
</dbReference>
<dbReference type="InterPro" id="IPR039422">
    <property type="entry name" value="MarR/SlyA-like"/>
</dbReference>
<dbReference type="InterPro" id="IPR036390">
    <property type="entry name" value="WH_DNA-bd_sf"/>
</dbReference>
<organism evidence="2 3">
    <name type="scientific">Elizabethkingia miricola</name>
    <name type="common">Chryseobacterium miricola</name>
    <dbReference type="NCBI Taxonomy" id="172045"/>
    <lineage>
        <taxon>Bacteria</taxon>
        <taxon>Pseudomonadati</taxon>
        <taxon>Bacteroidota</taxon>
        <taxon>Flavobacteriia</taxon>
        <taxon>Flavobacteriales</taxon>
        <taxon>Weeksellaceae</taxon>
        <taxon>Elizabethkingia</taxon>
    </lineage>
</organism>
<evidence type="ECO:0000313" key="2">
    <source>
        <dbReference type="EMBL" id="TYO92364.1"/>
    </source>
</evidence>